<evidence type="ECO:0000313" key="1">
    <source>
        <dbReference type="EMBL" id="KKM97417.1"/>
    </source>
</evidence>
<reference evidence="1" key="1">
    <citation type="journal article" date="2015" name="Nature">
        <title>Complex archaea that bridge the gap between prokaryotes and eukaryotes.</title>
        <authorList>
            <person name="Spang A."/>
            <person name="Saw J.H."/>
            <person name="Jorgensen S.L."/>
            <person name="Zaremba-Niedzwiedzka K."/>
            <person name="Martijn J."/>
            <person name="Lind A.E."/>
            <person name="van Eijk R."/>
            <person name="Schleper C."/>
            <person name="Guy L."/>
            <person name="Ettema T.J."/>
        </authorList>
    </citation>
    <scope>NUCLEOTIDE SEQUENCE</scope>
</reference>
<organism evidence="1">
    <name type="scientific">marine sediment metagenome</name>
    <dbReference type="NCBI Taxonomy" id="412755"/>
    <lineage>
        <taxon>unclassified sequences</taxon>
        <taxon>metagenomes</taxon>
        <taxon>ecological metagenomes</taxon>
    </lineage>
</organism>
<proteinExistence type="predicted"/>
<comment type="caution">
    <text evidence="1">The sequence shown here is derived from an EMBL/GenBank/DDBJ whole genome shotgun (WGS) entry which is preliminary data.</text>
</comment>
<gene>
    <name evidence="1" type="ORF">LCGC14_1168210</name>
</gene>
<dbReference type="EMBL" id="LAZR01005749">
    <property type="protein sequence ID" value="KKM97417.1"/>
    <property type="molecule type" value="Genomic_DNA"/>
</dbReference>
<sequence length="196" mass="21940">MDRQIVALMFQEGGKFITEIIRNYGFKRTRTVQPVIVEKQPAKLDEPITEEGKASSVEAGCVPCAIGHFGTCTGLLNEAMRFAKKDGVGSSEVIDRVNMCLDELNAMERVDLRPEMITDLPEWEKELANRALTASRATRHGLEGLTDGNDLEKVAASTQTARTEIGRGWFQERMARMPKEEKEKLAEKAIEKLEEV</sequence>
<protein>
    <submittedName>
        <fullName evidence="1">Uncharacterized protein</fullName>
    </submittedName>
</protein>
<dbReference type="AlphaFoldDB" id="A0A0F9PW35"/>
<name>A0A0F9PW35_9ZZZZ</name>
<accession>A0A0F9PW35</accession>